<dbReference type="EMBL" id="JAAIJR010000057">
    <property type="protein sequence ID" value="NEX21489.1"/>
    <property type="molecule type" value="Genomic_DNA"/>
</dbReference>
<dbReference type="SUPFAM" id="SSF55874">
    <property type="entry name" value="ATPase domain of HSP90 chaperone/DNA topoisomerase II/histidine kinase"/>
    <property type="match status" value="1"/>
</dbReference>
<dbReference type="AlphaFoldDB" id="A0A6P1DUQ7"/>
<dbReference type="SMART" id="SM00388">
    <property type="entry name" value="HisKA"/>
    <property type="match status" value="1"/>
</dbReference>
<evidence type="ECO:0000259" key="9">
    <source>
        <dbReference type="PROSITE" id="PS50110"/>
    </source>
</evidence>
<dbReference type="InterPro" id="IPR000014">
    <property type="entry name" value="PAS"/>
</dbReference>
<dbReference type="PANTHER" id="PTHR45339">
    <property type="entry name" value="HYBRID SIGNAL TRANSDUCTION HISTIDINE KINASE J"/>
    <property type="match status" value="1"/>
</dbReference>
<feature type="region of interest" description="Disordered" evidence="7">
    <location>
        <begin position="1"/>
        <end position="29"/>
    </location>
</feature>
<accession>A0A6P1DUQ7</accession>
<organism evidence="11 12">
    <name type="scientific">Thiorhodococcus mannitoliphagus</name>
    <dbReference type="NCBI Taxonomy" id="329406"/>
    <lineage>
        <taxon>Bacteria</taxon>
        <taxon>Pseudomonadati</taxon>
        <taxon>Pseudomonadota</taxon>
        <taxon>Gammaproteobacteria</taxon>
        <taxon>Chromatiales</taxon>
        <taxon>Chromatiaceae</taxon>
        <taxon>Thiorhodococcus</taxon>
    </lineage>
</organism>
<keyword evidence="4" id="KW-0902">Two-component regulatory system</keyword>
<dbReference type="Pfam" id="PF00072">
    <property type="entry name" value="Response_reg"/>
    <property type="match status" value="1"/>
</dbReference>
<dbReference type="InterPro" id="IPR036097">
    <property type="entry name" value="HisK_dim/P_sf"/>
</dbReference>
<sequence length="921" mass="101776">MTVAAPPVSPAHSASSSVLHPSETAPSETGTPTHLFVCAHFIREVHAALVNQPELAGLIPHAFPAHCGAPPIADIEIQAALDKVPADEPVVWIGNTCLARISRQRDGSAHRRQASGHRVVIRRFQQCFHLLADPEWVDEQLRQGSYLCTPGWLAGWRSHLERLGLNDRTLARELFAQSAQSLVLLDTGHDPAAPERLEAVARYLDRPARCQSIGLGYLRLNLRLILSESGRETERRDARARTSVAQGQVAETAMAMDLLSQLSLAQDERQVLAQIQEIFIALFAPTRCFYVPWAENPEQATAMGHDPSDALLTEALPFMRGSAATAPSASGEGFLLRIANASETLGVFMVEGLALSEYLSRYQNLALQMTGLCAMAIQRAQALSQLRLSEERYRSLFEAMQEGFALHEVNRSASGKAFDFRFLDVNPAYEQLTGLPRAHLLGRRTREVLPELEPHWIDRFGDVVRTGQAAHFELREHQRGRDFRVYAYRPMTGALAVILSDITEQRRTENELARHREHLEALVEQRTRELRRAMQQAESANHAKSLFLANMSHEIRTPLNAVLGMAHLMRHDGVTHPQSDRLDKIEVAGRHLLDIINAILDLSKIESGKLTLDESEVSVIAITRNLVSMLSDRVEAKGLALRVKLQPLPPNLFGDPLRIQQALLNYVTNAIKFTETGSIALRARIEADLGESVILRLEVEDTGIGIAAAELPRLFSPFEQADQSITRRYGGTGLGLALTKRLARLMGGDAGVASTLGAGSTFWLTVRLRRGAPTPIETETIPSQSLQPKSMQTCVGRRLLVVEDEPINREVTIGLIADLGLVIDTAENGAEALELAGRNDYDVVLMDMQMPVMDGLEATRRIRQLPRVSAVPIIAMTANAFAEDRARCLEAGMNDFLTKPVEPNRLVAALQHWLFESQQTS</sequence>
<dbReference type="InterPro" id="IPR003594">
    <property type="entry name" value="HATPase_dom"/>
</dbReference>
<feature type="domain" description="Histidine kinase" evidence="8">
    <location>
        <begin position="550"/>
        <end position="770"/>
    </location>
</feature>
<keyword evidence="6" id="KW-0175">Coiled coil</keyword>
<evidence type="ECO:0000256" key="4">
    <source>
        <dbReference type="ARBA" id="ARBA00023012"/>
    </source>
</evidence>
<dbReference type="InterPro" id="IPR035965">
    <property type="entry name" value="PAS-like_dom_sf"/>
</dbReference>
<evidence type="ECO:0000313" key="12">
    <source>
        <dbReference type="Proteomes" id="UP000471640"/>
    </source>
</evidence>
<dbReference type="Gene3D" id="3.40.50.2300">
    <property type="match status" value="1"/>
</dbReference>
<reference evidence="11 12" key="2">
    <citation type="submission" date="2020-02" db="EMBL/GenBank/DDBJ databases">
        <title>Genome sequences of Thiorhodococcus mannitoliphagus and Thiorhodococcus minor, purple sulfur photosynthetic bacteria in the gammaproteobacterial family, Chromatiaceae.</title>
        <authorList>
            <person name="Aviles F.A."/>
            <person name="Meyer T.E."/>
            <person name="Kyndt J.A."/>
        </authorList>
    </citation>
    <scope>NUCLEOTIDE SEQUENCE [LARGE SCALE GENOMIC DNA]</scope>
    <source>
        <strain evidence="11 12">DSM 18266</strain>
    </source>
</reference>
<dbReference type="PANTHER" id="PTHR45339:SF1">
    <property type="entry name" value="HYBRID SIGNAL TRANSDUCTION HISTIDINE KINASE J"/>
    <property type="match status" value="1"/>
</dbReference>
<evidence type="ECO:0000256" key="2">
    <source>
        <dbReference type="ARBA" id="ARBA00012438"/>
    </source>
</evidence>
<comment type="catalytic activity">
    <reaction evidence="1">
        <text>ATP + protein L-histidine = ADP + protein N-phospho-L-histidine.</text>
        <dbReference type="EC" id="2.7.13.3"/>
    </reaction>
</comment>
<dbReference type="FunFam" id="3.30.565.10:FF:000010">
    <property type="entry name" value="Sensor histidine kinase RcsC"/>
    <property type="match status" value="1"/>
</dbReference>
<dbReference type="InterPro" id="IPR012437">
    <property type="entry name" value="DUF1638"/>
</dbReference>
<name>A0A6P1DUQ7_9GAMM</name>
<dbReference type="SMART" id="SM00448">
    <property type="entry name" value="REC"/>
    <property type="match status" value="1"/>
</dbReference>
<dbReference type="PROSITE" id="PS50112">
    <property type="entry name" value="PAS"/>
    <property type="match status" value="1"/>
</dbReference>
<dbReference type="SMART" id="SM00091">
    <property type="entry name" value="PAS"/>
    <property type="match status" value="1"/>
</dbReference>
<evidence type="ECO:0000256" key="1">
    <source>
        <dbReference type="ARBA" id="ARBA00000085"/>
    </source>
</evidence>
<feature type="domain" description="Response regulatory" evidence="9">
    <location>
        <begin position="798"/>
        <end position="914"/>
    </location>
</feature>
<dbReference type="CDD" id="cd00082">
    <property type="entry name" value="HisKA"/>
    <property type="match status" value="1"/>
</dbReference>
<keyword evidence="3 5" id="KW-0597">Phosphoprotein</keyword>
<evidence type="ECO:0000313" key="11">
    <source>
        <dbReference type="EMBL" id="NEX21489.1"/>
    </source>
</evidence>
<dbReference type="InterPro" id="IPR003661">
    <property type="entry name" value="HisK_dim/P_dom"/>
</dbReference>
<dbReference type="SUPFAM" id="SSF47384">
    <property type="entry name" value="Homodimeric domain of signal transducing histidine kinase"/>
    <property type="match status" value="1"/>
</dbReference>
<dbReference type="NCBIfam" id="TIGR00229">
    <property type="entry name" value="sensory_box"/>
    <property type="match status" value="1"/>
</dbReference>
<proteinExistence type="predicted"/>
<dbReference type="Pfam" id="PF13188">
    <property type="entry name" value="PAS_8"/>
    <property type="match status" value="1"/>
</dbReference>
<dbReference type="GO" id="GO:0000155">
    <property type="term" value="F:phosphorelay sensor kinase activity"/>
    <property type="evidence" value="ECO:0007669"/>
    <property type="project" value="InterPro"/>
</dbReference>
<dbReference type="CDD" id="cd16922">
    <property type="entry name" value="HATPase_EvgS-ArcB-TorS-like"/>
    <property type="match status" value="1"/>
</dbReference>
<keyword evidence="12" id="KW-1185">Reference proteome</keyword>
<evidence type="ECO:0000256" key="5">
    <source>
        <dbReference type="PROSITE-ProRule" id="PRU00169"/>
    </source>
</evidence>
<dbReference type="Gene3D" id="3.30.450.20">
    <property type="entry name" value="PAS domain"/>
    <property type="match status" value="1"/>
</dbReference>
<evidence type="ECO:0000256" key="7">
    <source>
        <dbReference type="SAM" id="MobiDB-lite"/>
    </source>
</evidence>
<dbReference type="Proteomes" id="UP000471640">
    <property type="component" value="Unassembled WGS sequence"/>
</dbReference>
<gene>
    <name evidence="11" type="ORF">G3480_14415</name>
</gene>
<dbReference type="PRINTS" id="PR00344">
    <property type="entry name" value="BCTRLSENSOR"/>
</dbReference>
<evidence type="ECO:0000256" key="3">
    <source>
        <dbReference type="ARBA" id="ARBA00022553"/>
    </source>
</evidence>
<evidence type="ECO:0000259" key="10">
    <source>
        <dbReference type="PROSITE" id="PS50112"/>
    </source>
</evidence>
<comment type="caution">
    <text evidence="11">The sequence shown here is derived from an EMBL/GenBank/DDBJ whole genome shotgun (WGS) entry which is preliminary data.</text>
</comment>
<dbReference type="RefSeq" id="WP_164654590.1">
    <property type="nucleotide sequence ID" value="NZ_JAAIJR010000057.1"/>
</dbReference>
<dbReference type="Gene3D" id="3.30.565.10">
    <property type="entry name" value="Histidine kinase-like ATPase, C-terminal domain"/>
    <property type="match status" value="1"/>
</dbReference>
<dbReference type="SUPFAM" id="SSF52172">
    <property type="entry name" value="CheY-like"/>
    <property type="match status" value="1"/>
</dbReference>
<feature type="modified residue" description="4-aspartylphosphate" evidence="5">
    <location>
        <position position="847"/>
    </location>
</feature>
<dbReference type="SMART" id="SM00387">
    <property type="entry name" value="HATPase_c"/>
    <property type="match status" value="1"/>
</dbReference>
<dbReference type="Gene3D" id="1.10.287.130">
    <property type="match status" value="1"/>
</dbReference>
<dbReference type="InterPro" id="IPR004358">
    <property type="entry name" value="Sig_transdc_His_kin-like_C"/>
</dbReference>
<dbReference type="PROSITE" id="PS50110">
    <property type="entry name" value="RESPONSE_REGULATORY"/>
    <property type="match status" value="1"/>
</dbReference>
<feature type="domain" description="PAS" evidence="10">
    <location>
        <begin position="389"/>
        <end position="454"/>
    </location>
</feature>
<reference evidence="12" key="1">
    <citation type="journal article" date="2020" name="Microbiol. Resour. Announc.">
        <title>Draft Genome Sequences of Thiorhodococcus mannitoliphagus and Thiorhodococcus minor, Purple Sulfur Photosynthetic Bacteria in the Gammaproteobacterial Family Chromatiaceae.</title>
        <authorList>
            <person name="Aviles F.A."/>
            <person name="Meyer T.E."/>
            <person name="Kyndt J.A."/>
        </authorList>
    </citation>
    <scope>NUCLEOTIDE SEQUENCE [LARGE SCALE GENOMIC DNA]</scope>
    <source>
        <strain evidence="12">DSM 18266</strain>
    </source>
</reference>
<dbReference type="InterPro" id="IPR001789">
    <property type="entry name" value="Sig_transdc_resp-reg_receiver"/>
</dbReference>
<dbReference type="InterPro" id="IPR005467">
    <property type="entry name" value="His_kinase_dom"/>
</dbReference>
<dbReference type="CDD" id="cd00130">
    <property type="entry name" value="PAS"/>
    <property type="match status" value="1"/>
</dbReference>
<feature type="coiled-coil region" evidence="6">
    <location>
        <begin position="505"/>
        <end position="543"/>
    </location>
</feature>
<dbReference type="Pfam" id="PF07796">
    <property type="entry name" value="DUF1638"/>
    <property type="match status" value="1"/>
</dbReference>
<dbReference type="InterPro" id="IPR036890">
    <property type="entry name" value="HATPase_C_sf"/>
</dbReference>
<dbReference type="SUPFAM" id="SSF55785">
    <property type="entry name" value="PYP-like sensor domain (PAS domain)"/>
    <property type="match status" value="1"/>
</dbReference>
<dbReference type="Pfam" id="PF02518">
    <property type="entry name" value="HATPase_c"/>
    <property type="match status" value="1"/>
</dbReference>
<dbReference type="InterPro" id="IPR011006">
    <property type="entry name" value="CheY-like_superfamily"/>
</dbReference>
<protein>
    <recommendedName>
        <fullName evidence="2">histidine kinase</fullName>
        <ecNumber evidence="2">2.7.13.3</ecNumber>
    </recommendedName>
</protein>
<dbReference type="Pfam" id="PF00512">
    <property type="entry name" value="HisKA"/>
    <property type="match status" value="1"/>
</dbReference>
<evidence type="ECO:0000259" key="8">
    <source>
        <dbReference type="PROSITE" id="PS50109"/>
    </source>
</evidence>
<feature type="compositionally biased region" description="Low complexity" evidence="7">
    <location>
        <begin position="1"/>
        <end position="22"/>
    </location>
</feature>
<evidence type="ECO:0000256" key="6">
    <source>
        <dbReference type="SAM" id="Coils"/>
    </source>
</evidence>
<dbReference type="CDD" id="cd17546">
    <property type="entry name" value="REC_hyHK_CKI1_RcsC-like"/>
    <property type="match status" value="1"/>
</dbReference>
<dbReference type="EC" id="2.7.13.3" evidence="2"/>
<dbReference type="PROSITE" id="PS50109">
    <property type="entry name" value="HIS_KIN"/>
    <property type="match status" value="1"/>
</dbReference>